<evidence type="ECO:0000313" key="12">
    <source>
        <dbReference type="Proteomes" id="UP000700596"/>
    </source>
</evidence>
<keyword evidence="7" id="KW-0833">Ubl conjugation pathway</keyword>
<evidence type="ECO:0000256" key="7">
    <source>
        <dbReference type="ARBA" id="ARBA00022786"/>
    </source>
</evidence>
<protein>
    <recommendedName>
        <fullName evidence="2">RBR-type E3 ubiquitin transferase</fullName>
        <ecNumber evidence="2">2.3.2.31</ecNumber>
    </recommendedName>
</protein>
<dbReference type="SUPFAM" id="SSF57850">
    <property type="entry name" value="RING/U-box"/>
    <property type="match status" value="1"/>
</dbReference>
<dbReference type="Proteomes" id="UP000700596">
    <property type="component" value="Unassembled WGS sequence"/>
</dbReference>
<dbReference type="Gene3D" id="1.20.120.1750">
    <property type="match status" value="1"/>
</dbReference>
<evidence type="ECO:0000256" key="3">
    <source>
        <dbReference type="ARBA" id="ARBA00022679"/>
    </source>
</evidence>
<accession>A0A9P9EEH6</accession>
<gene>
    <name evidence="11" type="ORF">B0J11DRAFT_425634</name>
</gene>
<feature type="compositionally biased region" description="Acidic residues" evidence="9">
    <location>
        <begin position="286"/>
        <end position="304"/>
    </location>
</feature>
<feature type="region of interest" description="Disordered" evidence="9">
    <location>
        <begin position="286"/>
        <end position="364"/>
    </location>
</feature>
<evidence type="ECO:0000256" key="9">
    <source>
        <dbReference type="SAM" id="MobiDB-lite"/>
    </source>
</evidence>
<keyword evidence="8" id="KW-0862">Zinc</keyword>
<keyword evidence="3" id="KW-0808">Transferase</keyword>
<keyword evidence="5" id="KW-0677">Repeat</keyword>
<keyword evidence="12" id="KW-1185">Reference proteome</keyword>
<dbReference type="InterPro" id="IPR002867">
    <property type="entry name" value="IBR_dom"/>
</dbReference>
<evidence type="ECO:0000256" key="8">
    <source>
        <dbReference type="ARBA" id="ARBA00022833"/>
    </source>
</evidence>
<keyword evidence="6" id="KW-0863">Zinc-finger</keyword>
<dbReference type="Pfam" id="PF26200">
    <property type="entry name" value="Rcat_RNF216"/>
    <property type="match status" value="1"/>
</dbReference>
<evidence type="ECO:0000256" key="2">
    <source>
        <dbReference type="ARBA" id="ARBA00012251"/>
    </source>
</evidence>
<feature type="compositionally biased region" description="Polar residues" evidence="9">
    <location>
        <begin position="439"/>
        <end position="450"/>
    </location>
</feature>
<dbReference type="AlphaFoldDB" id="A0A9P9EEH6"/>
<sequence length="594" mass="65608">MDTDPYPGNLVNSWDSPPPPPQLLPEFLAIPPPPPPLPLMETMAAPPPPPPPPHAPYLDTMPFPPPVQTEIICIICCDKFPLSQKHIDVIFPCKPCGAAYCVTCVKGMFITATEDVTRMPPRCCVQIQLHHARPHLTEAEAAAFRTKYEEWNTPHPFYCPVPACSTFIPLRLLKLSGASEKGKTRVDSVVGTPTSPVIACPKCSTDACTNCRELAHTGPCKNLDFGLDEETTALLKSWGYKRCPKCGQGIRRMYGCNHLECICGAHFCWVCLRSRDDCDGGACYEDEDEDYSSEEEQDTNESESSDEHPLEVIDTSITNPAPEGSSGVDAISAETSESSSTANAVVTSVTIEQPTTPLPVPRRRNLDAGSHGYWENQGLDFGEEPTDDIEDRAWSCYHNFSTVKLNLEEALRETSRASLMECTRCWKPVHPEVELPEGISQQGNRTTPATSRRIQNRSRSRGRGRIERVRFQALRDQAWRTSTLGTEFFSTSAPAHDPMEDVVYSNNGNRVVDTYGNVITSTDFVIQPPRRLSFDFTAAPFLDLSQADQLHFHGGKAKSSSENDSKTASFSFAYGCLSCGTMVCDVCKEELLVE</sequence>
<reference evidence="11" key="1">
    <citation type="journal article" date="2021" name="Nat. Commun.">
        <title>Genetic determinants of endophytism in the Arabidopsis root mycobiome.</title>
        <authorList>
            <person name="Mesny F."/>
            <person name="Miyauchi S."/>
            <person name="Thiergart T."/>
            <person name="Pickel B."/>
            <person name="Atanasova L."/>
            <person name="Karlsson M."/>
            <person name="Huettel B."/>
            <person name="Barry K.W."/>
            <person name="Haridas S."/>
            <person name="Chen C."/>
            <person name="Bauer D."/>
            <person name="Andreopoulos W."/>
            <person name="Pangilinan J."/>
            <person name="LaButti K."/>
            <person name="Riley R."/>
            <person name="Lipzen A."/>
            <person name="Clum A."/>
            <person name="Drula E."/>
            <person name="Henrissat B."/>
            <person name="Kohler A."/>
            <person name="Grigoriev I.V."/>
            <person name="Martin F.M."/>
            <person name="Hacquard S."/>
        </authorList>
    </citation>
    <scope>NUCLEOTIDE SEQUENCE</scope>
    <source>
        <strain evidence="11">MPI-CAGE-CH-0243</strain>
    </source>
</reference>
<feature type="compositionally biased region" description="Low complexity" evidence="9">
    <location>
        <begin position="332"/>
        <end position="350"/>
    </location>
</feature>
<evidence type="ECO:0000313" key="11">
    <source>
        <dbReference type="EMBL" id="KAH7135674.1"/>
    </source>
</evidence>
<dbReference type="GO" id="GO:0008270">
    <property type="term" value="F:zinc ion binding"/>
    <property type="evidence" value="ECO:0007669"/>
    <property type="project" value="UniProtKB-KW"/>
</dbReference>
<evidence type="ECO:0000256" key="1">
    <source>
        <dbReference type="ARBA" id="ARBA00001798"/>
    </source>
</evidence>
<dbReference type="InterPro" id="IPR031127">
    <property type="entry name" value="E3_UB_ligase_RBR"/>
</dbReference>
<dbReference type="EMBL" id="JAGMWT010000002">
    <property type="protein sequence ID" value="KAH7135674.1"/>
    <property type="molecule type" value="Genomic_DNA"/>
</dbReference>
<organism evidence="11 12">
    <name type="scientific">Dendryphion nanum</name>
    <dbReference type="NCBI Taxonomy" id="256645"/>
    <lineage>
        <taxon>Eukaryota</taxon>
        <taxon>Fungi</taxon>
        <taxon>Dikarya</taxon>
        <taxon>Ascomycota</taxon>
        <taxon>Pezizomycotina</taxon>
        <taxon>Dothideomycetes</taxon>
        <taxon>Pleosporomycetidae</taxon>
        <taxon>Pleosporales</taxon>
        <taxon>Torulaceae</taxon>
        <taxon>Dendryphion</taxon>
    </lineage>
</organism>
<name>A0A9P9EEH6_9PLEO</name>
<keyword evidence="4" id="KW-0479">Metal-binding</keyword>
<dbReference type="Pfam" id="PF01485">
    <property type="entry name" value="IBR"/>
    <property type="match status" value="1"/>
</dbReference>
<dbReference type="InterPro" id="IPR044066">
    <property type="entry name" value="TRIAD_supradom"/>
</dbReference>
<feature type="region of interest" description="Disordered" evidence="9">
    <location>
        <begin position="1"/>
        <end position="27"/>
    </location>
</feature>
<proteinExistence type="predicted"/>
<dbReference type="PROSITE" id="PS51873">
    <property type="entry name" value="TRIAD"/>
    <property type="match status" value="1"/>
</dbReference>
<dbReference type="GO" id="GO:0016567">
    <property type="term" value="P:protein ubiquitination"/>
    <property type="evidence" value="ECO:0007669"/>
    <property type="project" value="InterPro"/>
</dbReference>
<comment type="catalytic activity">
    <reaction evidence="1">
        <text>[E2 ubiquitin-conjugating enzyme]-S-ubiquitinyl-L-cysteine + [acceptor protein]-L-lysine = [E2 ubiquitin-conjugating enzyme]-L-cysteine + [acceptor protein]-N(6)-ubiquitinyl-L-lysine.</text>
        <dbReference type="EC" id="2.3.2.31"/>
    </reaction>
</comment>
<dbReference type="EC" id="2.3.2.31" evidence="2"/>
<dbReference type="GO" id="GO:0061630">
    <property type="term" value="F:ubiquitin protein ligase activity"/>
    <property type="evidence" value="ECO:0007669"/>
    <property type="project" value="UniProtKB-EC"/>
</dbReference>
<comment type="caution">
    <text evidence="11">The sequence shown here is derived from an EMBL/GenBank/DDBJ whole genome shotgun (WGS) entry which is preliminary data.</text>
</comment>
<dbReference type="OrthoDB" id="10009520at2759"/>
<feature type="region of interest" description="Disordered" evidence="9">
    <location>
        <begin position="437"/>
        <end position="462"/>
    </location>
</feature>
<evidence type="ECO:0000256" key="4">
    <source>
        <dbReference type="ARBA" id="ARBA00022723"/>
    </source>
</evidence>
<evidence type="ECO:0000256" key="5">
    <source>
        <dbReference type="ARBA" id="ARBA00022737"/>
    </source>
</evidence>
<dbReference type="PANTHER" id="PTHR11685">
    <property type="entry name" value="RBR FAMILY RING FINGER AND IBR DOMAIN-CONTAINING"/>
    <property type="match status" value="1"/>
</dbReference>
<evidence type="ECO:0000256" key="6">
    <source>
        <dbReference type="ARBA" id="ARBA00022771"/>
    </source>
</evidence>
<evidence type="ECO:0000259" key="10">
    <source>
        <dbReference type="PROSITE" id="PS51873"/>
    </source>
</evidence>
<feature type="domain" description="RING-type" evidence="10">
    <location>
        <begin position="69"/>
        <end position="287"/>
    </location>
</feature>